<sequence length="128" mass="13511">MRSSPFARRLTFAAMALSCVAAVLVWGELSVGALVVIGAAGTAVVVVALVRQSGQTAPPVGRRGLPWLALVTAAVSWELVTLADDQLPTASDLADPFLAEPLLRGAATVCWLAIGAWLLDRPRRRPQR</sequence>
<proteinExistence type="predicted"/>
<evidence type="ECO:0000313" key="3">
    <source>
        <dbReference type="Proteomes" id="UP000029713"/>
    </source>
</evidence>
<feature type="transmembrane region" description="Helical" evidence="1">
    <location>
        <begin position="31"/>
        <end position="52"/>
    </location>
</feature>
<dbReference type="EMBL" id="JPMX01000092">
    <property type="protein sequence ID" value="KGH44981.1"/>
    <property type="molecule type" value="Genomic_DNA"/>
</dbReference>
<protein>
    <submittedName>
        <fullName evidence="2">Uncharacterized protein</fullName>
    </submittedName>
</protein>
<dbReference type="RefSeq" id="WP_231558480.1">
    <property type="nucleotide sequence ID" value="NZ_JPMX01000092.1"/>
</dbReference>
<keyword evidence="1" id="KW-0812">Transmembrane</keyword>
<keyword evidence="1" id="KW-1133">Transmembrane helix</keyword>
<comment type="caution">
    <text evidence="2">The sequence shown here is derived from an EMBL/GenBank/DDBJ whole genome shotgun (WGS) entry which is preliminary data.</text>
</comment>
<feature type="transmembrane region" description="Helical" evidence="1">
    <location>
        <begin position="102"/>
        <end position="119"/>
    </location>
</feature>
<gene>
    <name evidence="2" type="ORF">IN07_20065</name>
</gene>
<accession>A0A098Y5K2</accession>
<feature type="transmembrane region" description="Helical" evidence="1">
    <location>
        <begin position="64"/>
        <end position="82"/>
    </location>
</feature>
<name>A0A098Y5K2_9ACTN</name>
<evidence type="ECO:0000313" key="2">
    <source>
        <dbReference type="EMBL" id="KGH44981.1"/>
    </source>
</evidence>
<keyword evidence="3" id="KW-1185">Reference proteome</keyword>
<keyword evidence="1" id="KW-0472">Membrane</keyword>
<dbReference type="AlphaFoldDB" id="A0A098Y5K2"/>
<organism evidence="2 3">
    <name type="scientific">Modestobacter caceresii</name>
    <dbReference type="NCBI Taxonomy" id="1522368"/>
    <lineage>
        <taxon>Bacteria</taxon>
        <taxon>Bacillati</taxon>
        <taxon>Actinomycetota</taxon>
        <taxon>Actinomycetes</taxon>
        <taxon>Geodermatophilales</taxon>
        <taxon>Geodermatophilaceae</taxon>
        <taxon>Modestobacter</taxon>
    </lineage>
</organism>
<evidence type="ECO:0000256" key="1">
    <source>
        <dbReference type="SAM" id="Phobius"/>
    </source>
</evidence>
<dbReference type="Proteomes" id="UP000029713">
    <property type="component" value="Unassembled WGS sequence"/>
</dbReference>
<reference evidence="2 3" key="1">
    <citation type="submission" date="2014-07" db="EMBL/GenBank/DDBJ databases">
        <title>Biosystematic studies on Modestobacter strains isolated from extreme hyper-arid desert soil and from historic building.</title>
        <authorList>
            <person name="Bukarasam K."/>
            <person name="Bull A."/>
            <person name="Girard G."/>
            <person name="van Wezel G."/>
            <person name="Goodfellow M."/>
        </authorList>
    </citation>
    <scope>NUCLEOTIDE SEQUENCE [LARGE SCALE GENOMIC DNA]</scope>
    <source>
        <strain evidence="2 3">KNN45-2b</strain>
    </source>
</reference>
<dbReference type="STRING" id="1522368.IN07_20065"/>